<comment type="caution">
    <text evidence="2">The sequence shown here is derived from an EMBL/GenBank/DDBJ whole genome shotgun (WGS) entry which is preliminary data.</text>
</comment>
<dbReference type="GO" id="GO:0008270">
    <property type="term" value="F:zinc ion binding"/>
    <property type="evidence" value="ECO:0007669"/>
    <property type="project" value="InterPro"/>
</dbReference>
<dbReference type="Gene3D" id="3.30.50.10">
    <property type="entry name" value="Erythroid Transcription Factor GATA-1, subunit A"/>
    <property type="match status" value="1"/>
</dbReference>
<dbReference type="GO" id="GO:0006355">
    <property type="term" value="P:regulation of DNA-templated transcription"/>
    <property type="evidence" value="ECO:0007669"/>
    <property type="project" value="InterPro"/>
</dbReference>
<dbReference type="AlphaFoldDB" id="A0AAV9Y1L8"/>
<organism evidence="2 3">
    <name type="scientific">Cryptosporidium xiaoi</name>
    <dbReference type="NCBI Taxonomy" id="659607"/>
    <lineage>
        <taxon>Eukaryota</taxon>
        <taxon>Sar</taxon>
        <taxon>Alveolata</taxon>
        <taxon>Apicomplexa</taxon>
        <taxon>Conoidasida</taxon>
        <taxon>Coccidia</taxon>
        <taxon>Eucoccidiorida</taxon>
        <taxon>Eimeriorina</taxon>
        <taxon>Cryptosporidiidae</taxon>
        <taxon>Cryptosporidium</taxon>
    </lineage>
</organism>
<evidence type="ECO:0000313" key="2">
    <source>
        <dbReference type="EMBL" id="KAK6590052.1"/>
    </source>
</evidence>
<evidence type="ECO:0000313" key="3">
    <source>
        <dbReference type="Proteomes" id="UP001311799"/>
    </source>
</evidence>
<keyword evidence="3" id="KW-1185">Reference proteome</keyword>
<protein>
    <recommendedName>
        <fullName evidence="4">GATA-type domain-containing protein</fullName>
    </recommendedName>
</protein>
<feature type="compositionally biased region" description="Polar residues" evidence="1">
    <location>
        <begin position="50"/>
        <end position="63"/>
    </location>
</feature>
<feature type="compositionally biased region" description="Low complexity" evidence="1">
    <location>
        <begin position="425"/>
        <end position="434"/>
    </location>
</feature>
<proteinExistence type="predicted"/>
<name>A0AAV9Y1L8_9CRYT</name>
<sequence length="588" mass="64430">MSINNNTDILNNVMKEINKEVMEASSSLKDKVSQDLSKIASHTIPDSPPTVFSSANSSPNQNISEKEDSSSNINQLYSMFSRINDETKNKELQNFCYPLNYSALTQNTNQLLPPSLINNNGINKNNEINSVDVINSNNTGSNDNDNEDTLIGDVCGGNNCQREIPGLSGVNTNNGGFGTTDNNILKNGIDLSNLYNQYLNSQIDWINYNASVPYNLNSYYQQLALYNRILMSMYLPILGSGYGNSSNNLNPYLTQLLSSSNQSATSPSTYTQNCMNMGSYSDIQANQFPKMISLASLSQLYQNSNLSALGNNIGGIMGNCNGLDANGNFIGRSLSTSNSPINSSHSLASLLSPINTSQTNTSRSSLLNHSDNNYDLSTLGAWGPTQNDAFESSINQNSISNYTKLSQSVKSLGRKTERTRRYTKNSNGNNNSSNVGARRKIDKNSAICIVCGTTQTSQWRFLNLGELFSSNCNKDENSLLKVDETHGGDNCDSNEHIGSSTSNNSSHSSAIIDKQICCNACYMKYDKNRPRYRNGKKVPPPLPTYLYTHGQITNKSNTIEPMDDHLNCTTNNGDLKKELISTNAAHTN</sequence>
<evidence type="ECO:0000256" key="1">
    <source>
        <dbReference type="SAM" id="MobiDB-lite"/>
    </source>
</evidence>
<feature type="region of interest" description="Disordered" evidence="1">
    <location>
        <begin position="41"/>
        <end position="70"/>
    </location>
</feature>
<gene>
    <name evidence="2" type="ORF">RS030_192946</name>
</gene>
<feature type="region of interest" description="Disordered" evidence="1">
    <location>
        <begin position="410"/>
        <end position="437"/>
    </location>
</feature>
<dbReference type="Proteomes" id="UP001311799">
    <property type="component" value="Unassembled WGS sequence"/>
</dbReference>
<accession>A0AAV9Y1L8</accession>
<dbReference type="EMBL" id="JAWDEY010000010">
    <property type="protein sequence ID" value="KAK6590052.1"/>
    <property type="molecule type" value="Genomic_DNA"/>
</dbReference>
<evidence type="ECO:0008006" key="4">
    <source>
        <dbReference type="Google" id="ProtNLM"/>
    </source>
</evidence>
<dbReference type="InterPro" id="IPR013088">
    <property type="entry name" value="Znf_NHR/GATA"/>
</dbReference>
<reference evidence="2 3" key="1">
    <citation type="submission" date="2023-10" db="EMBL/GenBank/DDBJ databases">
        <title>Comparative genomics analysis reveals potential genetic determinants of host preference in Cryptosporidium xiaoi.</title>
        <authorList>
            <person name="Xiao L."/>
            <person name="Li J."/>
        </authorList>
    </citation>
    <scope>NUCLEOTIDE SEQUENCE [LARGE SCALE GENOMIC DNA]</scope>
    <source>
        <strain evidence="2 3">52996</strain>
    </source>
</reference>